<dbReference type="NCBIfam" id="TIGR00208">
    <property type="entry name" value="fliS"/>
    <property type="match status" value="1"/>
</dbReference>
<dbReference type="AlphaFoldDB" id="A0A520XAB6"/>
<dbReference type="PANTHER" id="PTHR34773:SF1">
    <property type="entry name" value="FLAGELLAR SECRETION CHAPERONE FLIS"/>
    <property type="match status" value="1"/>
</dbReference>
<evidence type="ECO:0000256" key="4">
    <source>
        <dbReference type="ARBA" id="ARBA00022795"/>
    </source>
</evidence>
<keyword evidence="5" id="KW-0143">Chaperone</keyword>
<protein>
    <recommendedName>
        <fullName evidence="6">Flagellar secretion chaperone FliS</fullName>
    </recommendedName>
</protein>
<dbReference type="GO" id="GO:0071973">
    <property type="term" value="P:bacterial-type flagellum-dependent cell motility"/>
    <property type="evidence" value="ECO:0007669"/>
    <property type="project" value="TreeGrafter"/>
</dbReference>
<gene>
    <name evidence="7" type="primary">fliS</name>
    <name evidence="7" type="ORF">EVJ48_07615</name>
</gene>
<dbReference type="InterPro" id="IPR003713">
    <property type="entry name" value="FliS"/>
</dbReference>
<sequence>MDAISKYENINVNTVDQGTLIIMAYEGAINFIKEAKERLAQNDYAGKSINISNAVSIINELNARLNMEKGGETAKNLNKLYTFLSIHLTTANLKKDAHKLDESLNILQNLLNGWKIIIEKDRKQKQNSALSNVNASISNKPVSGGIAVSA</sequence>
<proteinExistence type="inferred from homology"/>
<dbReference type="GO" id="GO:0044780">
    <property type="term" value="P:bacterial-type flagellum assembly"/>
    <property type="evidence" value="ECO:0007669"/>
    <property type="project" value="InterPro"/>
</dbReference>
<dbReference type="Pfam" id="PF02561">
    <property type="entry name" value="FliS"/>
    <property type="match status" value="1"/>
</dbReference>
<dbReference type="Gene3D" id="1.20.120.340">
    <property type="entry name" value="Flagellar protein FliS"/>
    <property type="match status" value="1"/>
</dbReference>
<dbReference type="PANTHER" id="PTHR34773">
    <property type="entry name" value="FLAGELLAR SECRETION CHAPERONE FLIS"/>
    <property type="match status" value="1"/>
</dbReference>
<evidence type="ECO:0000313" key="8">
    <source>
        <dbReference type="Proteomes" id="UP000322454"/>
    </source>
</evidence>
<dbReference type="SUPFAM" id="SSF101116">
    <property type="entry name" value="Flagellar export chaperone FliS"/>
    <property type="match status" value="1"/>
</dbReference>
<evidence type="ECO:0000313" key="7">
    <source>
        <dbReference type="EMBL" id="RZV38092.1"/>
    </source>
</evidence>
<evidence type="ECO:0000256" key="5">
    <source>
        <dbReference type="ARBA" id="ARBA00023186"/>
    </source>
</evidence>
<comment type="similarity">
    <text evidence="2 6">Belongs to the FliS family.</text>
</comment>
<dbReference type="EMBL" id="SHMQ01000024">
    <property type="protein sequence ID" value="RZV38092.1"/>
    <property type="molecule type" value="Genomic_DNA"/>
</dbReference>
<name>A0A520XAB6_9DELT</name>
<comment type="subcellular location">
    <subcellularLocation>
        <location evidence="1 6">Cytoplasm</location>
        <location evidence="1 6">Cytosol</location>
    </subcellularLocation>
</comment>
<evidence type="ECO:0000256" key="6">
    <source>
        <dbReference type="PIRNR" id="PIRNR039090"/>
    </source>
</evidence>
<keyword evidence="7" id="KW-0282">Flagellum</keyword>
<organism evidence="7 8">
    <name type="scientific">Candidatus Acidulodesulfobacterium acidiphilum</name>
    <dbReference type="NCBI Taxonomy" id="2597224"/>
    <lineage>
        <taxon>Bacteria</taxon>
        <taxon>Deltaproteobacteria</taxon>
        <taxon>Candidatus Acidulodesulfobacterales</taxon>
        <taxon>Candidatus Acidulodesulfobacterium</taxon>
    </lineage>
</organism>
<comment type="caution">
    <text evidence="7">The sequence shown here is derived from an EMBL/GenBank/DDBJ whole genome shotgun (WGS) entry which is preliminary data.</text>
</comment>
<keyword evidence="4 6" id="KW-1005">Bacterial flagellum biogenesis</keyword>
<dbReference type="Proteomes" id="UP000322454">
    <property type="component" value="Unassembled WGS sequence"/>
</dbReference>
<dbReference type="GO" id="GO:0005829">
    <property type="term" value="C:cytosol"/>
    <property type="evidence" value="ECO:0007669"/>
    <property type="project" value="UniProtKB-SubCell"/>
</dbReference>
<dbReference type="PIRSF" id="PIRSF039090">
    <property type="entry name" value="Flis"/>
    <property type="match status" value="1"/>
</dbReference>
<keyword evidence="3 6" id="KW-0963">Cytoplasm</keyword>
<evidence type="ECO:0000256" key="2">
    <source>
        <dbReference type="ARBA" id="ARBA00008787"/>
    </source>
</evidence>
<evidence type="ECO:0000256" key="3">
    <source>
        <dbReference type="ARBA" id="ARBA00022490"/>
    </source>
</evidence>
<keyword evidence="7" id="KW-0966">Cell projection</keyword>
<keyword evidence="7" id="KW-0969">Cilium</keyword>
<evidence type="ECO:0000256" key="1">
    <source>
        <dbReference type="ARBA" id="ARBA00004514"/>
    </source>
</evidence>
<dbReference type="InterPro" id="IPR036584">
    <property type="entry name" value="FliS_sf"/>
</dbReference>
<dbReference type="CDD" id="cd16098">
    <property type="entry name" value="FliS"/>
    <property type="match status" value="1"/>
</dbReference>
<accession>A0A520XAB6</accession>
<reference evidence="7 8" key="1">
    <citation type="submission" date="2019-01" db="EMBL/GenBank/DDBJ databases">
        <title>Insights into ecological role of a new deltaproteobacterial order Candidatus Sinidesulfobacterales (Sva0485) by metagenomics and metatranscriptomics.</title>
        <authorList>
            <person name="Tan S."/>
            <person name="Liu J."/>
            <person name="Fang Y."/>
            <person name="Hedlund B."/>
            <person name="Lian Z.-H."/>
            <person name="Huang L.-Y."/>
            <person name="Li J.-T."/>
            <person name="Huang L.-N."/>
            <person name="Li W.-J."/>
            <person name="Jiang H.-C."/>
            <person name="Dong H.-L."/>
            <person name="Shu W.-S."/>
        </authorList>
    </citation>
    <scope>NUCLEOTIDE SEQUENCE [LARGE SCALE GENOMIC DNA]</scope>
    <source>
        <strain evidence="7">AP4</strain>
    </source>
</reference>